<feature type="non-terminal residue" evidence="4">
    <location>
        <position position="206"/>
    </location>
</feature>
<evidence type="ECO:0000313" key="6">
    <source>
        <dbReference type="Proteomes" id="UP000441208"/>
    </source>
</evidence>
<evidence type="ECO:0000256" key="1">
    <source>
        <dbReference type="ARBA" id="ARBA00009224"/>
    </source>
</evidence>
<dbReference type="PANTHER" id="PTHR11001:SF2">
    <property type="entry name" value="MITOCHONDRIAL FISSION PROCESS PROTEIN 1"/>
    <property type="match status" value="1"/>
</dbReference>
<organism evidence="4 6">
    <name type="scientific">Phytophthora fragariae</name>
    <dbReference type="NCBI Taxonomy" id="53985"/>
    <lineage>
        <taxon>Eukaryota</taxon>
        <taxon>Sar</taxon>
        <taxon>Stramenopiles</taxon>
        <taxon>Oomycota</taxon>
        <taxon>Peronosporomycetes</taxon>
        <taxon>Peronosporales</taxon>
        <taxon>Peronosporaceae</taxon>
        <taxon>Phytophthora</taxon>
    </lineage>
</organism>
<evidence type="ECO:0000256" key="2">
    <source>
        <dbReference type="ARBA" id="ARBA00017835"/>
    </source>
</evidence>
<evidence type="ECO:0000313" key="4">
    <source>
        <dbReference type="EMBL" id="KAE9107267.1"/>
    </source>
</evidence>
<dbReference type="Proteomes" id="UP000441208">
    <property type="component" value="Unassembled WGS sequence"/>
</dbReference>
<protein>
    <recommendedName>
        <fullName evidence="2">Mitochondrial fission process protein 1</fullName>
    </recommendedName>
    <alternativeName>
        <fullName evidence="3">Mitochondrial 18 kDa protein</fullName>
    </alternativeName>
</protein>
<gene>
    <name evidence="5" type="ORF">PF004_g12069</name>
    <name evidence="4" type="ORF">PF007_g13098</name>
</gene>
<dbReference type="Proteomes" id="UP000476176">
    <property type="component" value="Unassembled WGS sequence"/>
</dbReference>
<name>A0A6A3S130_9STRA</name>
<comment type="similarity">
    <text evidence="1">Belongs to the MTFP1 family.</text>
</comment>
<dbReference type="AlphaFoldDB" id="A0A6A3S130"/>
<dbReference type="GO" id="GO:0000266">
    <property type="term" value="P:mitochondrial fission"/>
    <property type="evidence" value="ECO:0007669"/>
    <property type="project" value="TreeGrafter"/>
</dbReference>
<evidence type="ECO:0000313" key="5">
    <source>
        <dbReference type="EMBL" id="KAE9224897.1"/>
    </source>
</evidence>
<proteinExistence type="inferred from homology"/>
<dbReference type="PANTHER" id="PTHR11001">
    <property type="entry name" value="MITOCHONDRIAL FISSION PROCESS PROTEIN 1"/>
    <property type="match status" value="1"/>
</dbReference>
<evidence type="ECO:0000256" key="3">
    <source>
        <dbReference type="ARBA" id="ARBA00029631"/>
    </source>
</evidence>
<dbReference type="Pfam" id="PF10558">
    <property type="entry name" value="MTP18"/>
    <property type="match status" value="1"/>
</dbReference>
<dbReference type="EMBL" id="QXGC01000679">
    <property type="protein sequence ID" value="KAE9224897.1"/>
    <property type="molecule type" value="Genomic_DNA"/>
</dbReference>
<evidence type="ECO:0000313" key="7">
    <source>
        <dbReference type="Proteomes" id="UP000476176"/>
    </source>
</evidence>
<reference evidence="4 6" key="1">
    <citation type="submission" date="2018-08" db="EMBL/GenBank/DDBJ databases">
        <title>Genomic investigation of the strawberry pathogen Phytophthora fragariae indicates pathogenicity is determined by transcriptional variation in three key races.</title>
        <authorList>
            <person name="Adams T.M."/>
            <person name="Armitage A.D."/>
            <person name="Sobczyk M.K."/>
            <person name="Bates H.J."/>
            <person name="Dunwell J.M."/>
            <person name="Nellist C.F."/>
            <person name="Harrison R.J."/>
        </authorList>
    </citation>
    <scope>NUCLEOTIDE SEQUENCE [LARGE SCALE GENOMIC DNA]</scope>
    <source>
        <strain evidence="5 7">BC-23</strain>
        <strain evidence="4 6">NOV-71</strain>
    </source>
</reference>
<dbReference type="EMBL" id="QXFZ01000710">
    <property type="protein sequence ID" value="KAE9107267.1"/>
    <property type="molecule type" value="Genomic_DNA"/>
</dbReference>
<accession>A0A6A3S130</accession>
<dbReference type="InterPro" id="IPR019560">
    <property type="entry name" value="Mitochondrial_18_kDa_protein"/>
</dbReference>
<comment type="caution">
    <text evidence="4">The sequence shown here is derived from an EMBL/GenBank/DDBJ whole genome shotgun (WGS) entry which is preliminary data.</text>
</comment>
<sequence>MTHSKDQEDSDIWRDSLVRYLGYANELGESFRPIVPRLVVPSYLVAFGYVLGDTFDKANKAHAKAVAEGVSTRKRSAVVADATIDTLAWQTMASVVIPGFTINRVVAMSSFAVQRAVKTSPVVRRWAPTAIGLGVIPLIIHPIDSFVDVAMDQTVRKWSKAFVDDIDQIDGIVCALLASSRRNGMTSAVATLYSRWPMTRIAAWVI</sequence>
<dbReference type="GO" id="GO:0005739">
    <property type="term" value="C:mitochondrion"/>
    <property type="evidence" value="ECO:0007669"/>
    <property type="project" value="TreeGrafter"/>
</dbReference>